<comment type="caution">
    <text evidence="2">The sequence shown here is derived from an EMBL/GenBank/DDBJ whole genome shotgun (WGS) entry which is preliminary data.</text>
</comment>
<dbReference type="EMBL" id="MJFZ01000644">
    <property type="protein sequence ID" value="RAW26497.1"/>
    <property type="molecule type" value="Genomic_DNA"/>
</dbReference>
<dbReference type="OrthoDB" id="10332927at2759"/>
<protein>
    <submittedName>
        <fullName evidence="2">Uncharacterized protein</fullName>
    </submittedName>
</protein>
<reference evidence="2 3" key="1">
    <citation type="submission" date="2018-01" db="EMBL/GenBank/DDBJ databases">
        <title>Draft genome of the strawberry crown rot pathogen Phytophthora cactorum.</title>
        <authorList>
            <person name="Armitage A.D."/>
            <person name="Lysoe E."/>
            <person name="Nellist C.F."/>
            <person name="Harrison R.J."/>
            <person name="Brurberg M.B."/>
        </authorList>
    </citation>
    <scope>NUCLEOTIDE SEQUENCE [LARGE SCALE GENOMIC DNA]</scope>
    <source>
        <strain evidence="2 3">10300</strain>
    </source>
</reference>
<name>A0A329RP93_9STRA</name>
<dbReference type="AlphaFoldDB" id="A0A329RP93"/>
<evidence type="ECO:0000256" key="1">
    <source>
        <dbReference type="SAM" id="MobiDB-lite"/>
    </source>
</evidence>
<feature type="region of interest" description="Disordered" evidence="1">
    <location>
        <begin position="1"/>
        <end position="145"/>
    </location>
</feature>
<dbReference type="Proteomes" id="UP000251314">
    <property type="component" value="Unassembled WGS sequence"/>
</dbReference>
<organism evidence="2 3">
    <name type="scientific">Phytophthora cactorum</name>
    <dbReference type="NCBI Taxonomy" id="29920"/>
    <lineage>
        <taxon>Eukaryota</taxon>
        <taxon>Sar</taxon>
        <taxon>Stramenopiles</taxon>
        <taxon>Oomycota</taxon>
        <taxon>Peronosporomycetes</taxon>
        <taxon>Peronosporales</taxon>
        <taxon>Peronosporaceae</taxon>
        <taxon>Phytophthora</taxon>
    </lineage>
</organism>
<keyword evidence="3" id="KW-1185">Reference proteome</keyword>
<dbReference type="VEuPathDB" id="FungiDB:PC110_g17094"/>
<accession>A0A329RP93</accession>
<dbReference type="STRING" id="29920.A0A329RP93"/>
<proteinExistence type="predicted"/>
<feature type="compositionally biased region" description="Basic residues" evidence="1">
    <location>
        <begin position="24"/>
        <end position="36"/>
    </location>
</feature>
<evidence type="ECO:0000313" key="2">
    <source>
        <dbReference type="EMBL" id="RAW26497.1"/>
    </source>
</evidence>
<sequence length="469" mass="50396">MPKKGARSSKPSTSATKGNVVKGMTKKKERPSKTKPRANSPRDDAPAADAATRSSPGPTANQPASAPGEIASAQDASSGPLGKSTRASATDKETPAGGAICASPGPTLSSSPARAAKEKAPASRSSTGLPKTKQHASTHAEKALGFEASIRRFVQAARVEAEKEAASSHTAAQDDTETVSGQVNVEAIDGDAEPIVETNAMEGKTSSLDADSNTQHNDAVNNENNNEITSHAVVEAEKMKRKGSSYFGNDSESDHPDCTTKEIIVFFPGGTPKFTSGAVYRMKAFYEIRRKCDAWLTDMDWVLSTKWENMLSTPELFDEDTDGLLPSESGEKHKEMAKGVARILDEACLGSMFPLSGSEATVKVGHLVGMLTRERMLSDIIIDFIIRCICNSVGDCFAIDSYAPTFGCPTPPVTSISMFHYAVLLIHLSNIHWGIIMVRTNNRQAPHLHSLLLRALVQWLISNVHRRYL</sequence>
<evidence type="ECO:0000313" key="3">
    <source>
        <dbReference type="Proteomes" id="UP000251314"/>
    </source>
</evidence>
<gene>
    <name evidence="2" type="ORF">PC110_g17094</name>
</gene>